<organism evidence="1 2">
    <name type="scientific">Hymenobacter arizonensis</name>
    <name type="common">Siccationidurans arizonensis</name>
    <dbReference type="NCBI Taxonomy" id="1227077"/>
    <lineage>
        <taxon>Bacteria</taxon>
        <taxon>Pseudomonadati</taxon>
        <taxon>Bacteroidota</taxon>
        <taxon>Cytophagia</taxon>
        <taxon>Cytophagales</taxon>
        <taxon>Hymenobacteraceae</taxon>
        <taxon>Hymenobacter</taxon>
    </lineage>
</organism>
<sequence>MPAANYTAAIIAALTGSETAPVGKHRRVEKMAVAASPHPSPKRRNAAPRDFFIPKEVMVLPIGWSARLVLSETINLERVSGEVWANDHHFVDRCRISKRAVGSALQELERAGLLLRITRQNAQPKRKLIPLLPSGRCNNAAETEKGLVQDLPEPTVNVATEQWQHLPKPIADSAKINTHLNGRVKINKTLSAETGNEIIKSALLPSVATEPDGAASFEEFWNKYGKKNDRYNCQRKWAKLSAFDRSAILAHVDGYVAATPEVQYRKYPLTYLTGRSWLDEDLPTQPLAPTLRGVCAPPSPDTTSYSLVTLLEQQANTHIK</sequence>
<evidence type="ECO:0000313" key="2">
    <source>
        <dbReference type="Proteomes" id="UP000199029"/>
    </source>
</evidence>
<protein>
    <recommendedName>
        <fullName evidence="3">Helix-turn-helix domain-containing protein</fullName>
    </recommendedName>
</protein>
<proteinExistence type="predicted"/>
<gene>
    <name evidence="1" type="ORF">SAMN04515668_2557</name>
</gene>
<name>A0A1I5YZ23_HYMAR</name>
<dbReference type="OrthoDB" id="875998at2"/>
<evidence type="ECO:0000313" key="1">
    <source>
        <dbReference type="EMBL" id="SFQ49481.1"/>
    </source>
</evidence>
<evidence type="ECO:0008006" key="3">
    <source>
        <dbReference type="Google" id="ProtNLM"/>
    </source>
</evidence>
<reference evidence="2" key="1">
    <citation type="submission" date="2016-10" db="EMBL/GenBank/DDBJ databases">
        <authorList>
            <person name="Varghese N."/>
            <person name="Submissions S."/>
        </authorList>
    </citation>
    <scope>NUCLEOTIDE SEQUENCE [LARGE SCALE GENOMIC DNA]</scope>
    <source>
        <strain evidence="2">OR362-8,ATCC BAA-1266,JCM 13504</strain>
    </source>
</reference>
<dbReference type="STRING" id="1227077.SAMN04515668_2557"/>
<dbReference type="EMBL" id="FOXS01000003">
    <property type="protein sequence ID" value="SFQ49481.1"/>
    <property type="molecule type" value="Genomic_DNA"/>
</dbReference>
<dbReference type="RefSeq" id="WP_143080186.1">
    <property type="nucleotide sequence ID" value="NZ_FOXS01000003.1"/>
</dbReference>
<dbReference type="Proteomes" id="UP000199029">
    <property type="component" value="Unassembled WGS sequence"/>
</dbReference>
<keyword evidence="2" id="KW-1185">Reference proteome</keyword>
<dbReference type="AlphaFoldDB" id="A0A1I5YZ23"/>
<accession>A0A1I5YZ23</accession>